<evidence type="ECO:0000256" key="5">
    <source>
        <dbReference type="PIRSR" id="PIRSR615500-1"/>
    </source>
</evidence>
<evidence type="ECO:0000256" key="1">
    <source>
        <dbReference type="ARBA" id="ARBA00011073"/>
    </source>
</evidence>
<dbReference type="InterPro" id="IPR015500">
    <property type="entry name" value="Peptidase_S8_subtilisin-rel"/>
</dbReference>
<dbReference type="Gene3D" id="3.40.50.200">
    <property type="entry name" value="Peptidase S8/S53 domain"/>
    <property type="match status" value="1"/>
</dbReference>
<dbReference type="SUPFAM" id="SSF52743">
    <property type="entry name" value="Subtilisin-like"/>
    <property type="match status" value="1"/>
</dbReference>
<dbReference type="InterPro" id="IPR006311">
    <property type="entry name" value="TAT_signal"/>
</dbReference>
<evidence type="ECO:0000256" key="6">
    <source>
        <dbReference type="PROSITE-ProRule" id="PRU01240"/>
    </source>
</evidence>
<dbReference type="InterPro" id="IPR050131">
    <property type="entry name" value="Peptidase_S8_subtilisin-like"/>
</dbReference>
<protein>
    <submittedName>
        <fullName evidence="9">S8 family serine peptidase</fullName>
    </submittedName>
</protein>
<comment type="similarity">
    <text evidence="1 6 7">Belongs to the peptidase S8 family.</text>
</comment>
<dbReference type="AlphaFoldDB" id="A0ABD5RAL8"/>
<evidence type="ECO:0000256" key="2">
    <source>
        <dbReference type="ARBA" id="ARBA00022670"/>
    </source>
</evidence>
<organism evidence="9 10">
    <name type="scientific">Salinirubrum litoreum</name>
    <dbReference type="NCBI Taxonomy" id="1126234"/>
    <lineage>
        <taxon>Archaea</taxon>
        <taxon>Methanobacteriati</taxon>
        <taxon>Methanobacteriota</taxon>
        <taxon>Stenosarchaea group</taxon>
        <taxon>Halobacteria</taxon>
        <taxon>Halobacteriales</taxon>
        <taxon>Haloferacaceae</taxon>
        <taxon>Salinirubrum</taxon>
    </lineage>
</organism>
<dbReference type="InterPro" id="IPR023827">
    <property type="entry name" value="Peptidase_S8_Asp-AS"/>
</dbReference>
<evidence type="ECO:0000313" key="10">
    <source>
        <dbReference type="Proteomes" id="UP001596201"/>
    </source>
</evidence>
<dbReference type="EMBL" id="JBHSKX010000001">
    <property type="protein sequence ID" value="MFC5366982.1"/>
    <property type="molecule type" value="Genomic_DNA"/>
</dbReference>
<dbReference type="InterPro" id="IPR022398">
    <property type="entry name" value="Peptidase_S8_His-AS"/>
</dbReference>
<feature type="active site" description="Charge relay system" evidence="5 6">
    <location>
        <position position="139"/>
    </location>
</feature>
<evidence type="ECO:0000256" key="3">
    <source>
        <dbReference type="ARBA" id="ARBA00022801"/>
    </source>
</evidence>
<reference evidence="9 10" key="1">
    <citation type="journal article" date="2019" name="Int. J. Syst. Evol. Microbiol.">
        <title>The Global Catalogue of Microorganisms (GCM) 10K type strain sequencing project: providing services to taxonomists for standard genome sequencing and annotation.</title>
        <authorList>
            <consortium name="The Broad Institute Genomics Platform"/>
            <consortium name="The Broad Institute Genome Sequencing Center for Infectious Disease"/>
            <person name="Wu L."/>
            <person name="Ma J."/>
        </authorList>
    </citation>
    <scope>NUCLEOTIDE SEQUENCE [LARGE SCALE GENOMIC DNA]</scope>
    <source>
        <strain evidence="9 10">CGMCC 1.12237</strain>
    </source>
</reference>
<evidence type="ECO:0000256" key="4">
    <source>
        <dbReference type="ARBA" id="ARBA00022825"/>
    </source>
</evidence>
<evidence type="ECO:0000313" key="9">
    <source>
        <dbReference type="EMBL" id="MFC5366982.1"/>
    </source>
</evidence>
<dbReference type="PROSITE" id="PS51318">
    <property type="entry name" value="TAT"/>
    <property type="match status" value="1"/>
</dbReference>
<dbReference type="Proteomes" id="UP001596201">
    <property type="component" value="Unassembled WGS sequence"/>
</dbReference>
<sequence>MSQHSRRTFMKLSGGVLGGIAVGTTVTAAERTDRFLVETKKTSAEALESAGLSVVYDLADVNMAVVEGSESALQSEVKRQRYAPDVEITLDDGPAVQEADYESATDEPLYPLEWDKQAQNIPEAHEISRGEGARVAVIDDGVLGSHPDLEHAYNAELSENFTGDGNGIGPLADDHGTHVAGTIAANDQNEEGVVGTAPAAEIVDCRVFSGPSASFASIFAAIYHSVQVGCDVANLSLGAYPIPRQAQGSFYGGQLNKIMTYANSNGTLLVIAAGNDSADLQHDGGVISLPNEGAQALSVAATGPIGFQWGDEGLEAPPESPAFYTNYGTNAITVAAPGGDADLDAIGTGVPYFNDLVLSTTFDPVPADTPEGTDPDDQIGSYGWKAGTSMACPQVAGAAALLVSANPDASPNQIEATLKNTASVPEGYDKAYYGAGFIDPVAALRK</sequence>
<dbReference type="PROSITE" id="PS00138">
    <property type="entry name" value="SUBTILASE_SER"/>
    <property type="match status" value="1"/>
</dbReference>
<dbReference type="InterPro" id="IPR036852">
    <property type="entry name" value="Peptidase_S8/S53_dom_sf"/>
</dbReference>
<dbReference type="RefSeq" id="WP_303645182.1">
    <property type="nucleotide sequence ID" value="NZ_JAJCVJ010000001.1"/>
</dbReference>
<evidence type="ECO:0000259" key="8">
    <source>
        <dbReference type="Pfam" id="PF00082"/>
    </source>
</evidence>
<dbReference type="PROSITE" id="PS00137">
    <property type="entry name" value="SUBTILASE_HIS"/>
    <property type="match status" value="1"/>
</dbReference>
<dbReference type="InterPro" id="IPR000209">
    <property type="entry name" value="Peptidase_S8/S53_dom"/>
</dbReference>
<keyword evidence="4 6" id="KW-0720">Serine protease</keyword>
<accession>A0ABD5RAL8</accession>
<proteinExistence type="inferred from homology"/>
<feature type="active site" description="Charge relay system" evidence="5 6">
    <location>
        <position position="175"/>
    </location>
</feature>
<keyword evidence="2 6" id="KW-0645">Protease</keyword>
<keyword evidence="10" id="KW-1185">Reference proteome</keyword>
<dbReference type="InterPro" id="IPR023828">
    <property type="entry name" value="Peptidase_S8_Ser-AS"/>
</dbReference>
<feature type="active site" description="Charge relay system" evidence="5 6">
    <location>
        <position position="389"/>
    </location>
</feature>
<dbReference type="GO" id="GO:0004252">
    <property type="term" value="F:serine-type endopeptidase activity"/>
    <property type="evidence" value="ECO:0007669"/>
    <property type="project" value="UniProtKB-UniRule"/>
</dbReference>
<dbReference type="GO" id="GO:0006508">
    <property type="term" value="P:proteolysis"/>
    <property type="evidence" value="ECO:0007669"/>
    <property type="project" value="UniProtKB-KW"/>
</dbReference>
<evidence type="ECO:0000256" key="7">
    <source>
        <dbReference type="RuleBase" id="RU003355"/>
    </source>
</evidence>
<dbReference type="PROSITE" id="PS00136">
    <property type="entry name" value="SUBTILASE_ASP"/>
    <property type="match status" value="1"/>
</dbReference>
<dbReference type="PROSITE" id="PS51892">
    <property type="entry name" value="SUBTILASE"/>
    <property type="match status" value="1"/>
</dbReference>
<feature type="domain" description="Peptidase S8/S53" evidence="8">
    <location>
        <begin position="130"/>
        <end position="436"/>
    </location>
</feature>
<dbReference type="PANTHER" id="PTHR43806:SF11">
    <property type="entry name" value="CEREVISIN-RELATED"/>
    <property type="match status" value="1"/>
</dbReference>
<comment type="caution">
    <text evidence="9">The sequence shown here is derived from an EMBL/GenBank/DDBJ whole genome shotgun (WGS) entry which is preliminary data.</text>
</comment>
<dbReference type="Pfam" id="PF00082">
    <property type="entry name" value="Peptidase_S8"/>
    <property type="match status" value="1"/>
</dbReference>
<gene>
    <name evidence="9" type="ORF">ACFPJ5_08515</name>
</gene>
<name>A0ABD5RAL8_9EURY</name>
<dbReference type="PANTHER" id="PTHR43806">
    <property type="entry name" value="PEPTIDASE S8"/>
    <property type="match status" value="1"/>
</dbReference>
<dbReference type="PRINTS" id="PR00723">
    <property type="entry name" value="SUBTILISIN"/>
</dbReference>
<keyword evidence="3 6" id="KW-0378">Hydrolase</keyword>